<dbReference type="Proteomes" id="UP000887578">
    <property type="component" value="Unplaced"/>
</dbReference>
<dbReference type="Gene3D" id="1.10.10.1940">
    <property type="match status" value="3"/>
</dbReference>
<reference evidence="5" key="1">
    <citation type="submission" date="2022-11" db="UniProtKB">
        <authorList>
            <consortium name="WormBaseParasite"/>
        </authorList>
    </citation>
    <scope>IDENTIFICATION</scope>
</reference>
<protein>
    <submittedName>
        <fullName evidence="5">ShKT domain-containing protein</fullName>
    </submittedName>
</protein>
<evidence type="ECO:0000313" key="5">
    <source>
        <dbReference type="WBParaSite" id="PDA_v2.g8959.t1"/>
    </source>
</evidence>
<keyword evidence="1" id="KW-1015">Disulfide bond</keyword>
<dbReference type="PANTHER" id="PTHR21724">
    <property type="entry name" value="SHKT DOMAIN-CONTAINING PROTEIN"/>
    <property type="match status" value="1"/>
</dbReference>
<dbReference type="WBParaSite" id="PDA_v2.g8959.t1">
    <property type="protein sequence ID" value="PDA_v2.g8959.t1"/>
    <property type="gene ID" value="PDA_v2.g8959"/>
</dbReference>
<feature type="domain" description="ShKT" evidence="3">
    <location>
        <begin position="97"/>
        <end position="134"/>
    </location>
</feature>
<feature type="disulfide bond" evidence="1">
    <location>
        <begin position="140"/>
        <end position="174"/>
    </location>
</feature>
<comment type="caution">
    <text evidence="1">Lacks conserved residue(s) required for the propagation of feature annotation.</text>
</comment>
<feature type="domain" description="ShKT" evidence="3">
    <location>
        <begin position="230"/>
        <end position="267"/>
    </location>
</feature>
<keyword evidence="4" id="KW-1185">Reference proteome</keyword>
<dbReference type="InterPro" id="IPR003582">
    <property type="entry name" value="ShKT_dom"/>
</dbReference>
<accession>A0A914QXX5</accession>
<evidence type="ECO:0000313" key="4">
    <source>
        <dbReference type="Proteomes" id="UP000887578"/>
    </source>
</evidence>
<evidence type="ECO:0000259" key="3">
    <source>
        <dbReference type="PROSITE" id="PS51670"/>
    </source>
</evidence>
<proteinExistence type="predicted"/>
<dbReference type="PROSITE" id="PS51670">
    <property type="entry name" value="SHKT"/>
    <property type="match status" value="4"/>
</dbReference>
<evidence type="ECO:0000256" key="2">
    <source>
        <dbReference type="SAM" id="SignalP"/>
    </source>
</evidence>
<dbReference type="PANTHER" id="PTHR21724:SF109">
    <property type="entry name" value="SHKT DOMAIN-CONTAINING PROTEIN"/>
    <property type="match status" value="1"/>
</dbReference>
<dbReference type="SMART" id="SM00254">
    <property type="entry name" value="ShKT"/>
    <property type="match status" value="5"/>
</dbReference>
<name>A0A914QXX5_9BILA</name>
<feature type="disulfide bond" evidence="1">
    <location>
        <begin position="188"/>
        <end position="222"/>
    </location>
</feature>
<organism evidence="4 5">
    <name type="scientific">Panagrolaimus davidi</name>
    <dbReference type="NCBI Taxonomy" id="227884"/>
    <lineage>
        <taxon>Eukaryota</taxon>
        <taxon>Metazoa</taxon>
        <taxon>Ecdysozoa</taxon>
        <taxon>Nematoda</taxon>
        <taxon>Chromadorea</taxon>
        <taxon>Rhabditida</taxon>
        <taxon>Tylenchina</taxon>
        <taxon>Panagrolaimomorpha</taxon>
        <taxon>Panagrolaimoidea</taxon>
        <taxon>Panagrolaimidae</taxon>
        <taxon>Panagrolaimus</taxon>
    </lineage>
</organism>
<keyword evidence="2" id="KW-0732">Signal</keyword>
<dbReference type="Pfam" id="PF01549">
    <property type="entry name" value="ShK"/>
    <property type="match status" value="4"/>
</dbReference>
<evidence type="ECO:0000256" key="1">
    <source>
        <dbReference type="PROSITE-ProRule" id="PRU01005"/>
    </source>
</evidence>
<dbReference type="Gene3D" id="1.10.10.1870">
    <property type="entry name" value="ShTK domain-like"/>
    <property type="match status" value="1"/>
</dbReference>
<feature type="domain" description="ShKT" evidence="3">
    <location>
        <begin position="140"/>
        <end position="174"/>
    </location>
</feature>
<feature type="domain" description="ShKT" evidence="3">
    <location>
        <begin position="188"/>
        <end position="222"/>
    </location>
</feature>
<feature type="chain" id="PRO_5037171496" evidence="2">
    <location>
        <begin position="23"/>
        <end position="267"/>
    </location>
</feature>
<sequence length="267" mass="28371">MNWSVICLTVIALFGSVEYCNAAVSGTSCMLNLVAFSSNATSCSDVRDSAECRAIFGPDPTTDPKRPAACINPALESIALDCANTCKLCCETAAYTCGDDALSPINCTANMRYCKDPSWTTVMSQYCSGTCGLCVSGSGCRDINEGCKDMRSLCNDISFNTYMRANCQKTCLLCPAGGVSTTPFPGSCMDTALNCAQNAALCNNPSYMTLMTQKCPRTCNRCSGIGSGSCVDSSPSCSAWIRNGFCTSTFYNAAQRRQYCGRSCNLC</sequence>
<feature type="signal peptide" evidence="2">
    <location>
        <begin position="1"/>
        <end position="22"/>
    </location>
</feature>
<dbReference type="AlphaFoldDB" id="A0A914QXX5"/>